<evidence type="ECO:0000313" key="10">
    <source>
        <dbReference type="EMBL" id="GAA0339708.1"/>
    </source>
</evidence>
<name>A0ABN0WJC8_9ACTN</name>
<keyword evidence="11" id="KW-1185">Reference proteome</keyword>
<dbReference type="Pfam" id="PF02817">
    <property type="entry name" value="E3_binding"/>
    <property type="match status" value="1"/>
</dbReference>
<reference evidence="10 11" key="1">
    <citation type="journal article" date="2019" name="Int. J. Syst. Evol. Microbiol.">
        <title>The Global Catalogue of Microorganisms (GCM) 10K type strain sequencing project: providing services to taxonomists for standard genome sequencing and annotation.</title>
        <authorList>
            <consortium name="The Broad Institute Genomics Platform"/>
            <consortium name="The Broad Institute Genome Sequencing Center for Infectious Disease"/>
            <person name="Wu L."/>
            <person name="Ma J."/>
        </authorList>
    </citation>
    <scope>NUCLEOTIDE SEQUENCE [LARGE SCALE GENOMIC DNA]</scope>
    <source>
        <strain evidence="10 11">JCM 3146</strain>
    </source>
</reference>
<dbReference type="Gene3D" id="4.10.320.10">
    <property type="entry name" value="E3-binding domain"/>
    <property type="match status" value="1"/>
</dbReference>
<dbReference type="PANTHER" id="PTHR43178:SF5">
    <property type="entry name" value="LIPOAMIDE ACYLTRANSFERASE COMPONENT OF BRANCHED-CHAIN ALPHA-KETO ACID DEHYDROGENASE COMPLEX, MITOCHONDRIAL"/>
    <property type="match status" value="1"/>
</dbReference>
<dbReference type="SUPFAM" id="SSF51230">
    <property type="entry name" value="Single hybrid motif"/>
    <property type="match status" value="1"/>
</dbReference>
<proteinExistence type="inferred from homology"/>
<comment type="similarity">
    <text evidence="2 6">Belongs to the 2-oxoacid dehydrogenase family.</text>
</comment>
<evidence type="ECO:0000259" key="8">
    <source>
        <dbReference type="PROSITE" id="PS50968"/>
    </source>
</evidence>
<feature type="domain" description="Peripheral subunit-binding (PSBD)" evidence="9">
    <location>
        <begin position="171"/>
        <end position="208"/>
    </location>
</feature>
<dbReference type="EMBL" id="BAAABM010000022">
    <property type="protein sequence ID" value="GAA0339708.1"/>
    <property type="molecule type" value="Genomic_DNA"/>
</dbReference>
<dbReference type="Pfam" id="PF00364">
    <property type="entry name" value="Biotin_lipoyl"/>
    <property type="match status" value="1"/>
</dbReference>
<gene>
    <name evidence="10" type="ORF">GCM10010151_31680</name>
</gene>
<dbReference type="EC" id="2.3.1.-" evidence="6"/>
<dbReference type="PANTHER" id="PTHR43178">
    <property type="entry name" value="DIHYDROLIPOAMIDE ACETYLTRANSFERASE COMPONENT OF PYRUVATE DEHYDROGENASE COMPLEX"/>
    <property type="match status" value="1"/>
</dbReference>
<accession>A0ABN0WJC8</accession>
<protein>
    <recommendedName>
        <fullName evidence="6">Dihydrolipoamide acetyltransferase component of pyruvate dehydrogenase complex</fullName>
        <ecNumber evidence="6">2.3.1.-</ecNumber>
    </recommendedName>
</protein>
<feature type="region of interest" description="Disordered" evidence="7">
    <location>
        <begin position="124"/>
        <end position="157"/>
    </location>
</feature>
<evidence type="ECO:0000256" key="4">
    <source>
        <dbReference type="ARBA" id="ARBA00022823"/>
    </source>
</evidence>
<dbReference type="Gene3D" id="2.40.50.100">
    <property type="match status" value="1"/>
</dbReference>
<comment type="caution">
    <text evidence="10">The sequence shown here is derived from an EMBL/GenBank/DDBJ whole genome shotgun (WGS) entry which is preliminary data.</text>
</comment>
<dbReference type="SUPFAM" id="SSF47005">
    <property type="entry name" value="Peripheral subunit-binding domain of 2-oxo acid dehydrogenase complex"/>
    <property type="match status" value="1"/>
</dbReference>
<evidence type="ECO:0000259" key="9">
    <source>
        <dbReference type="PROSITE" id="PS51826"/>
    </source>
</evidence>
<sequence length="478" mass="50513">MTATATATATATEVIFRLPDLGEGLTEAEITEWRVSPGDTVTVDQNVVEVETAKAAVDVPIPMAGTVARLYGEVGSVIAVGEPLIAVTVAAGPGDAAGEGAPAVDEDGHAAERYREEERAGSGNVLVGYGTGAAHRARRRRAGRTIPMPPRRDPAPAPATTAAVRAEAPRVISPVVRQLARTHAIEVAALTPSGPGGVVLRRDVDAAIAAATRPGTATAQAPETAVPARAAAPGLTVAPEPVEPTDDQASVRIPLRGVRRTIAEKLARSRREIPDATTWVDADATPLVELKEGLARTLPDARIGMLALFARICVAGLRRFPELNSYVDTERQEIVQVPQVHLGFAAQTDRGLVVPVIRDAHRLTLAELAARIRERTEAARAGRLDPRDLTGGTFTLNNYGVFGVDGSTPIINHPEAAMLGVGRIADRPWGFEGEIRLRKVTQLSFTFDHRVCDGGVAGGFLRFVADCVEHPELLVAHL</sequence>
<dbReference type="InterPro" id="IPR003016">
    <property type="entry name" value="2-oxoA_DH_lipoyl-BS"/>
</dbReference>
<evidence type="ECO:0000256" key="6">
    <source>
        <dbReference type="RuleBase" id="RU003423"/>
    </source>
</evidence>
<dbReference type="InterPro" id="IPR011053">
    <property type="entry name" value="Single_hybrid_motif"/>
</dbReference>
<comment type="cofactor">
    <cofactor evidence="1 6">
        <name>(R)-lipoate</name>
        <dbReference type="ChEBI" id="CHEBI:83088"/>
    </cofactor>
</comment>
<keyword evidence="5 6" id="KW-0012">Acyltransferase</keyword>
<organism evidence="10 11">
    <name type="scientific">Actinoallomurus spadix</name>
    <dbReference type="NCBI Taxonomy" id="79912"/>
    <lineage>
        <taxon>Bacteria</taxon>
        <taxon>Bacillati</taxon>
        <taxon>Actinomycetota</taxon>
        <taxon>Actinomycetes</taxon>
        <taxon>Streptosporangiales</taxon>
        <taxon>Thermomonosporaceae</taxon>
        <taxon>Actinoallomurus</taxon>
    </lineage>
</organism>
<evidence type="ECO:0000256" key="3">
    <source>
        <dbReference type="ARBA" id="ARBA00022679"/>
    </source>
</evidence>
<dbReference type="InterPro" id="IPR036625">
    <property type="entry name" value="E3-bd_dom_sf"/>
</dbReference>
<evidence type="ECO:0000313" key="11">
    <source>
        <dbReference type="Proteomes" id="UP001501822"/>
    </source>
</evidence>
<dbReference type="CDD" id="cd06849">
    <property type="entry name" value="lipoyl_domain"/>
    <property type="match status" value="1"/>
</dbReference>
<evidence type="ECO:0000256" key="2">
    <source>
        <dbReference type="ARBA" id="ARBA00007317"/>
    </source>
</evidence>
<keyword evidence="3 6" id="KW-0808">Transferase</keyword>
<dbReference type="PROSITE" id="PS51826">
    <property type="entry name" value="PSBD"/>
    <property type="match status" value="1"/>
</dbReference>
<dbReference type="InterPro" id="IPR050743">
    <property type="entry name" value="2-oxoacid_DH_E2_comp"/>
</dbReference>
<dbReference type="Proteomes" id="UP001501822">
    <property type="component" value="Unassembled WGS sequence"/>
</dbReference>
<dbReference type="InterPro" id="IPR001078">
    <property type="entry name" value="2-oxoacid_DH_actylTfrase"/>
</dbReference>
<evidence type="ECO:0000256" key="7">
    <source>
        <dbReference type="SAM" id="MobiDB-lite"/>
    </source>
</evidence>
<dbReference type="InterPro" id="IPR000089">
    <property type="entry name" value="Biotin_lipoyl"/>
</dbReference>
<dbReference type="PROSITE" id="PS00189">
    <property type="entry name" value="LIPOYL"/>
    <property type="match status" value="1"/>
</dbReference>
<dbReference type="RefSeq" id="WP_252809231.1">
    <property type="nucleotide sequence ID" value="NZ_BAAABM010000022.1"/>
</dbReference>
<dbReference type="Pfam" id="PF00198">
    <property type="entry name" value="2-oxoacid_dh"/>
    <property type="match status" value="1"/>
</dbReference>
<feature type="domain" description="Lipoyl-binding" evidence="8">
    <location>
        <begin position="13"/>
        <end position="88"/>
    </location>
</feature>
<dbReference type="PROSITE" id="PS50968">
    <property type="entry name" value="BIOTINYL_LIPOYL"/>
    <property type="match status" value="1"/>
</dbReference>
<dbReference type="InterPro" id="IPR023213">
    <property type="entry name" value="CAT-like_dom_sf"/>
</dbReference>
<dbReference type="InterPro" id="IPR004167">
    <property type="entry name" value="PSBD"/>
</dbReference>
<evidence type="ECO:0000256" key="5">
    <source>
        <dbReference type="ARBA" id="ARBA00023315"/>
    </source>
</evidence>
<keyword evidence="4 6" id="KW-0450">Lipoyl</keyword>
<evidence type="ECO:0000256" key="1">
    <source>
        <dbReference type="ARBA" id="ARBA00001938"/>
    </source>
</evidence>
<dbReference type="SUPFAM" id="SSF52777">
    <property type="entry name" value="CoA-dependent acyltransferases"/>
    <property type="match status" value="1"/>
</dbReference>
<dbReference type="Gene3D" id="3.30.559.10">
    <property type="entry name" value="Chloramphenicol acetyltransferase-like domain"/>
    <property type="match status" value="1"/>
</dbReference>